<name>W4L9V2_ENTF1</name>
<feature type="transmembrane region" description="Helical" evidence="6">
    <location>
        <begin position="147"/>
        <end position="174"/>
    </location>
</feature>
<dbReference type="EMBL" id="AZHW01001024">
    <property type="protein sequence ID" value="ETW94694.1"/>
    <property type="molecule type" value="Genomic_DNA"/>
</dbReference>
<comment type="subcellular location">
    <subcellularLocation>
        <location evidence="1">Cell membrane</location>
        <topology evidence="1">Multi-pass membrane protein</topology>
    </subcellularLocation>
</comment>
<protein>
    <recommendedName>
        <fullName evidence="7">ABC3 transporter permease C-terminal domain-containing protein</fullName>
    </recommendedName>
</protein>
<keyword evidence="2" id="KW-1003">Cell membrane</keyword>
<dbReference type="Proteomes" id="UP000019141">
    <property type="component" value="Unassembled WGS sequence"/>
</dbReference>
<evidence type="ECO:0000256" key="4">
    <source>
        <dbReference type="ARBA" id="ARBA00022989"/>
    </source>
</evidence>
<evidence type="ECO:0000313" key="9">
    <source>
        <dbReference type="Proteomes" id="UP000019141"/>
    </source>
</evidence>
<comment type="caution">
    <text evidence="8">The sequence shown here is derived from an EMBL/GenBank/DDBJ whole genome shotgun (WGS) entry which is preliminary data.</text>
</comment>
<keyword evidence="3 6" id="KW-0812">Transmembrane</keyword>
<dbReference type="HOGENOM" id="CLU_1438651_0_0_7"/>
<sequence length="188" mass="20757">MFPETVLSRAPQNIFTALRVEPARIAPLQSEVVTQFPNISVIDVTQTLTTFSNVIRKLSTIIRFFTGFSLVAGICILISSIVATRAARIREAVYFKILGATRGFVRHVFALESVMMSAISALLALILSHTASWTITQYVLDLDYRPFIGISCLLFAVTIVLVTAVGSLASRAILQHKPAMFLREHTED</sequence>
<evidence type="ECO:0000259" key="7">
    <source>
        <dbReference type="Pfam" id="PF02687"/>
    </source>
</evidence>
<dbReference type="PANTHER" id="PTHR30287">
    <property type="entry name" value="MEMBRANE COMPONENT OF PREDICTED ABC SUPERFAMILY METABOLITE UPTAKE TRANSPORTER"/>
    <property type="match status" value="1"/>
</dbReference>
<dbReference type="Pfam" id="PF02687">
    <property type="entry name" value="FtsX"/>
    <property type="match status" value="1"/>
</dbReference>
<evidence type="ECO:0000256" key="5">
    <source>
        <dbReference type="ARBA" id="ARBA00023136"/>
    </source>
</evidence>
<evidence type="ECO:0000313" key="8">
    <source>
        <dbReference type="EMBL" id="ETW94694.1"/>
    </source>
</evidence>
<accession>W4L9V2</accession>
<keyword evidence="5 6" id="KW-0472">Membrane</keyword>
<dbReference type="InterPro" id="IPR003838">
    <property type="entry name" value="ABC3_permease_C"/>
</dbReference>
<dbReference type="InterPro" id="IPR038766">
    <property type="entry name" value="Membrane_comp_ABC_pdt"/>
</dbReference>
<gene>
    <name evidence="8" type="ORF">ETSY1_33770</name>
</gene>
<dbReference type="PANTHER" id="PTHR30287:SF1">
    <property type="entry name" value="INNER MEMBRANE PROTEIN"/>
    <property type="match status" value="1"/>
</dbReference>
<keyword evidence="4 6" id="KW-1133">Transmembrane helix</keyword>
<keyword evidence="9" id="KW-1185">Reference proteome</keyword>
<evidence type="ECO:0000256" key="6">
    <source>
        <dbReference type="SAM" id="Phobius"/>
    </source>
</evidence>
<dbReference type="AlphaFoldDB" id="W4L9V2"/>
<organism evidence="8 9">
    <name type="scientific">Entotheonella factor</name>
    <dbReference type="NCBI Taxonomy" id="1429438"/>
    <lineage>
        <taxon>Bacteria</taxon>
        <taxon>Pseudomonadati</taxon>
        <taxon>Nitrospinota/Tectimicrobiota group</taxon>
        <taxon>Candidatus Tectimicrobiota</taxon>
        <taxon>Candidatus Entotheonellia</taxon>
        <taxon>Candidatus Entotheonellales</taxon>
        <taxon>Candidatus Entotheonellaceae</taxon>
        <taxon>Candidatus Entotheonella</taxon>
    </lineage>
</organism>
<evidence type="ECO:0000256" key="2">
    <source>
        <dbReference type="ARBA" id="ARBA00022475"/>
    </source>
</evidence>
<feature type="transmembrane region" description="Helical" evidence="6">
    <location>
        <begin position="61"/>
        <end position="83"/>
    </location>
</feature>
<feature type="transmembrane region" description="Helical" evidence="6">
    <location>
        <begin position="104"/>
        <end position="127"/>
    </location>
</feature>
<feature type="domain" description="ABC3 transporter permease C-terminal" evidence="7">
    <location>
        <begin position="64"/>
        <end position="166"/>
    </location>
</feature>
<evidence type="ECO:0000256" key="1">
    <source>
        <dbReference type="ARBA" id="ARBA00004651"/>
    </source>
</evidence>
<proteinExistence type="predicted"/>
<reference evidence="8 9" key="1">
    <citation type="journal article" date="2014" name="Nature">
        <title>An environmental bacterial taxon with a large and distinct metabolic repertoire.</title>
        <authorList>
            <person name="Wilson M.C."/>
            <person name="Mori T."/>
            <person name="Ruckert C."/>
            <person name="Uria A.R."/>
            <person name="Helf M.J."/>
            <person name="Takada K."/>
            <person name="Gernert C."/>
            <person name="Steffens U.A."/>
            <person name="Heycke N."/>
            <person name="Schmitt S."/>
            <person name="Rinke C."/>
            <person name="Helfrich E.J."/>
            <person name="Brachmann A.O."/>
            <person name="Gurgui C."/>
            <person name="Wakimoto T."/>
            <person name="Kracht M."/>
            <person name="Crusemann M."/>
            <person name="Hentschel U."/>
            <person name="Abe I."/>
            <person name="Matsunaga S."/>
            <person name="Kalinowski J."/>
            <person name="Takeyama H."/>
            <person name="Piel J."/>
        </authorList>
    </citation>
    <scope>NUCLEOTIDE SEQUENCE [LARGE SCALE GENOMIC DNA]</scope>
    <source>
        <strain evidence="9">TSY1</strain>
    </source>
</reference>
<evidence type="ECO:0000256" key="3">
    <source>
        <dbReference type="ARBA" id="ARBA00022692"/>
    </source>
</evidence>
<dbReference type="GO" id="GO:0005886">
    <property type="term" value="C:plasma membrane"/>
    <property type="evidence" value="ECO:0007669"/>
    <property type="project" value="UniProtKB-SubCell"/>
</dbReference>